<keyword evidence="11" id="KW-1185">Reference proteome</keyword>
<evidence type="ECO:0000256" key="1">
    <source>
        <dbReference type="ARBA" id="ARBA00004651"/>
    </source>
</evidence>
<evidence type="ECO:0000256" key="5">
    <source>
        <dbReference type="ARBA" id="ARBA00022989"/>
    </source>
</evidence>
<evidence type="ECO:0000313" key="11">
    <source>
        <dbReference type="Proteomes" id="UP000604475"/>
    </source>
</evidence>
<keyword evidence="5 8" id="KW-1133">Transmembrane helix</keyword>
<name>A0A937RJK6_9ACTN</name>
<dbReference type="InterPro" id="IPR050445">
    <property type="entry name" value="Bact_polysacc_biosynth/exp"/>
</dbReference>
<accession>A0A937RJK6</accession>
<evidence type="ECO:0000259" key="9">
    <source>
        <dbReference type="Pfam" id="PF02706"/>
    </source>
</evidence>
<evidence type="ECO:0000256" key="8">
    <source>
        <dbReference type="SAM" id="Phobius"/>
    </source>
</evidence>
<dbReference type="AlphaFoldDB" id="A0A937RJK6"/>
<evidence type="ECO:0000256" key="4">
    <source>
        <dbReference type="ARBA" id="ARBA00022692"/>
    </source>
</evidence>
<feature type="transmembrane region" description="Helical" evidence="8">
    <location>
        <begin position="27"/>
        <end position="48"/>
    </location>
</feature>
<dbReference type="InterPro" id="IPR003856">
    <property type="entry name" value="LPS_length_determ_N"/>
</dbReference>
<keyword evidence="4 8" id="KW-0812">Transmembrane</keyword>
<protein>
    <submittedName>
        <fullName evidence="10">Lipopolysaccharide biosynthesis protein</fullName>
    </submittedName>
</protein>
<evidence type="ECO:0000256" key="3">
    <source>
        <dbReference type="ARBA" id="ARBA00022475"/>
    </source>
</evidence>
<dbReference type="Proteomes" id="UP000604475">
    <property type="component" value="Unassembled WGS sequence"/>
</dbReference>
<dbReference type="PANTHER" id="PTHR32309">
    <property type="entry name" value="TYROSINE-PROTEIN KINASE"/>
    <property type="match status" value="1"/>
</dbReference>
<reference evidence="10" key="1">
    <citation type="submission" date="2020-12" db="EMBL/GenBank/DDBJ databases">
        <title>Genomic characterization of non-nitrogen-fixing Frankia strains.</title>
        <authorList>
            <person name="Carlos-Shanley C."/>
            <person name="Guerra T."/>
            <person name="Hahn D."/>
        </authorList>
    </citation>
    <scope>NUCLEOTIDE SEQUENCE</scope>
    <source>
        <strain evidence="10">CN6</strain>
    </source>
</reference>
<feature type="domain" description="Polysaccharide chain length determinant N-terminal" evidence="9">
    <location>
        <begin position="18"/>
        <end position="89"/>
    </location>
</feature>
<keyword evidence="3" id="KW-1003">Cell membrane</keyword>
<organism evidence="10 11">
    <name type="scientific">Frankia nepalensis</name>
    <dbReference type="NCBI Taxonomy" id="1836974"/>
    <lineage>
        <taxon>Bacteria</taxon>
        <taxon>Bacillati</taxon>
        <taxon>Actinomycetota</taxon>
        <taxon>Actinomycetes</taxon>
        <taxon>Frankiales</taxon>
        <taxon>Frankiaceae</taxon>
        <taxon>Frankia</taxon>
    </lineage>
</organism>
<evidence type="ECO:0000313" key="10">
    <source>
        <dbReference type="EMBL" id="MBL7633453.1"/>
    </source>
</evidence>
<evidence type="ECO:0000256" key="7">
    <source>
        <dbReference type="SAM" id="MobiDB-lite"/>
    </source>
</evidence>
<comment type="subcellular location">
    <subcellularLocation>
        <location evidence="1">Cell membrane</location>
        <topology evidence="1">Multi-pass membrane protein</topology>
    </subcellularLocation>
</comment>
<dbReference type="PANTHER" id="PTHR32309:SF31">
    <property type="entry name" value="CAPSULAR EXOPOLYSACCHARIDE FAMILY"/>
    <property type="match status" value="1"/>
</dbReference>
<comment type="similarity">
    <text evidence="2">Belongs to the CpsC/CapA family.</text>
</comment>
<evidence type="ECO:0000256" key="6">
    <source>
        <dbReference type="ARBA" id="ARBA00023136"/>
    </source>
</evidence>
<evidence type="ECO:0000256" key="2">
    <source>
        <dbReference type="ARBA" id="ARBA00006683"/>
    </source>
</evidence>
<dbReference type="RefSeq" id="WP_203006632.1">
    <property type="nucleotide sequence ID" value="NZ_JADWYU010000092.1"/>
</dbReference>
<feature type="transmembrane region" description="Helical" evidence="8">
    <location>
        <begin position="231"/>
        <end position="253"/>
    </location>
</feature>
<gene>
    <name evidence="10" type="ORF">I7412_41120</name>
</gene>
<proteinExistence type="inferred from homology"/>
<feature type="region of interest" description="Disordered" evidence="7">
    <location>
        <begin position="470"/>
        <end position="516"/>
    </location>
</feature>
<dbReference type="Pfam" id="PF02706">
    <property type="entry name" value="Wzz"/>
    <property type="match status" value="1"/>
</dbReference>
<dbReference type="GO" id="GO:0005886">
    <property type="term" value="C:plasma membrane"/>
    <property type="evidence" value="ECO:0007669"/>
    <property type="project" value="UniProtKB-SubCell"/>
</dbReference>
<dbReference type="EMBL" id="JAEACQ010000383">
    <property type="protein sequence ID" value="MBL7633453.1"/>
    <property type="molecule type" value="Genomic_DNA"/>
</dbReference>
<keyword evidence="6 8" id="KW-0472">Membrane</keyword>
<comment type="caution">
    <text evidence="10">The sequence shown here is derived from an EMBL/GenBank/DDBJ whole genome shotgun (WGS) entry which is preliminary data.</text>
</comment>
<sequence length="516" mass="53768">MSSAGSQSNDGGNAPALSLLRVLGRRWLHIVIAVVVAGALGLIVSMVVTPTYKASAKIFLAIDEEGSSSVDIREVVQTQAEMATSSQAIKMVATELRTDPGYVAGHITAVPAESGYYFTITGLAEDQTKARQLVEYTTKSFKTLLTNYSGGDAETLKKLREQRDALQKTVTTAQQQAVGQTAAPDVTAETQAIENLNGKIANAMVAQAVAASSVRLAEDPVEAGQIAPKPFVSVLIAGLIGLFVAMAVIWIRYLRQPTVLDGRAAADAIGAPLIVGGTGTAAPSIDTIVSAMAAVLSPTVKVVALTPAAQGDLTSDTVAGVAASWSDDQGVVLVLDASPSSDVRSVLERLPRATSGELPRWAHEPTCLARSSGSGRGHVLYNRVSPSRASRPGGLAPILADRAPVVDLVLLLTPPLTDLPMTAASALQADAVVVITSPVTRTDELASVPRDWPALAERIVGIIHGERGGFRPSTIASETRGGARPTVGALPERGDYDRDSGGSADPEATDRYVRKY</sequence>